<name>A0AAU2JTX9_9ACTN</name>
<organism evidence="3">
    <name type="scientific">Streptomyces sp. NBC_00049</name>
    <dbReference type="NCBI Taxonomy" id="2903617"/>
    <lineage>
        <taxon>Bacteria</taxon>
        <taxon>Bacillati</taxon>
        <taxon>Actinomycetota</taxon>
        <taxon>Actinomycetes</taxon>
        <taxon>Kitasatosporales</taxon>
        <taxon>Streptomycetaceae</taxon>
        <taxon>Streptomyces</taxon>
    </lineage>
</organism>
<feature type="compositionally biased region" description="Low complexity" evidence="1">
    <location>
        <begin position="25"/>
        <end position="39"/>
    </location>
</feature>
<feature type="signal peptide" evidence="2">
    <location>
        <begin position="1"/>
        <end position="27"/>
    </location>
</feature>
<accession>A0AAU2JTX9</accession>
<feature type="region of interest" description="Disordered" evidence="1">
    <location>
        <begin position="155"/>
        <end position="203"/>
    </location>
</feature>
<evidence type="ECO:0000256" key="2">
    <source>
        <dbReference type="SAM" id="SignalP"/>
    </source>
</evidence>
<feature type="compositionally biased region" description="Low complexity" evidence="1">
    <location>
        <begin position="165"/>
        <end position="195"/>
    </location>
</feature>
<feature type="region of interest" description="Disordered" evidence="1">
    <location>
        <begin position="25"/>
        <end position="74"/>
    </location>
</feature>
<proteinExistence type="predicted"/>
<sequence>MAAGRRIRFTAVLVAVVFALTGFSSHGGSSSGSSGKSKSSGGGGCSSSKSKKKSHSGSSGSTASTAASASASPSGDPATAVVVACFGGTPPVTTIRITSRLDRKADFTVNLYRESGTGAVIEATIVKATLEARETRTVDVALKDASRAAEVMNCRLDVPDDGSRPKPTSSGSTPSGGKPAPTSTSTSPSKTTQKPAPKPAKSR</sequence>
<gene>
    <name evidence="3" type="ORF">OG327_19635</name>
</gene>
<dbReference type="EMBL" id="CP108264">
    <property type="protein sequence ID" value="WTU75352.1"/>
    <property type="molecule type" value="Genomic_DNA"/>
</dbReference>
<protein>
    <submittedName>
        <fullName evidence="3">Uncharacterized protein</fullName>
    </submittedName>
</protein>
<reference evidence="3" key="1">
    <citation type="submission" date="2022-10" db="EMBL/GenBank/DDBJ databases">
        <title>The complete genomes of actinobacterial strains from the NBC collection.</title>
        <authorList>
            <person name="Joergensen T.S."/>
            <person name="Alvarez Arevalo M."/>
            <person name="Sterndorff E.B."/>
            <person name="Faurdal D."/>
            <person name="Vuksanovic O."/>
            <person name="Mourched A.-S."/>
            <person name="Charusanti P."/>
            <person name="Shaw S."/>
            <person name="Blin K."/>
            <person name="Weber T."/>
        </authorList>
    </citation>
    <scope>NUCLEOTIDE SEQUENCE</scope>
    <source>
        <strain evidence="3">NBC_00049</strain>
    </source>
</reference>
<feature type="compositionally biased region" description="Low complexity" evidence="1">
    <location>
        <begin position="56"/>
        <end position="74"/>
    </location>
</feature>
<evidence type="ECO:0000313" key="3">
    <source>
        <dbReference type="EMBL" id="WTU75352.1"/>
    </source>
</evidence>
<keyword evidence="2" id="KW-0732">Signal</keyword>
<dbReference type="AlphaFoldDB" id="A0AAU2JTX9"/>
<feature type="chain" id="PRO_5043502680" evidence="2">
    <location>
        <begin position="28"/>
        <end position="203"/>
    </location>
</feature>
<evidence type="ECO:0000256" key="1">
    <source>
        <dbReference type="SAM" id="MobiDB-lite"/>
    </source>
</evidence>